<gene>
    <name evidence="1" type="ORF">GCM10008960_09360</name>
</gene>
<dbReference type="RefSeq" id="WP_189071936.1">
    <property type="nucleotide sequence ID" value="NZ_BMQN01000001.1"/>
</dbReference>
<dbReference type="EMBL" id="BMQN01000001">
    <property type="protein sequence ID" value="GGR84447.1"/>
    <property type="molecule type" value="Genomic_DNA"/>
</dbReference>
<name>A0ABQ2S091_9DEIO</name>
<evidence type="ECO:0000313" key="1">
    <source>
        <dbReference type="EMBL" id="GGR84447.1"/>
    </source>
</evidence>
<protein>
    <recommendedName>
        <fullName evidence="3">Phage portal protein</fullName>
    </recommendedName>
</protein>
<accession>A0ABQ2S091</accession>
<keyword evidence="2" id="KW-1185">Reference proteome</keyword>
<reference evidence="2" key="1">
    <citation type="journal article" date="2019" name="Int. J. Syst. Evol. Microbiol.">
        <title>The Global Catalogue of Microorganisms (GCM) 10K type strain sequencing project: providing services to taxonomists for standard genome sequencing and annotation.</title>
        <authorList>
            <consortium name="The Broad Institute Genomics Platform"/>
            <consortium name="The Broad Institute Genome Sequencing Center for Infectious Disease"/>
            <person name="Wu L."/>
            <person name="Ma J."/>
        </authorList>
    </citation>
    <scope>NUCLEOTIDE SEQUENCE [LARGE SCALE GENOMIC DNA]</scope>
    <source>
        <strain evidence="2">JCM 31405</strain>
    </source>
</reference>
<proteinExistence type="predicted"/>
<organism evidence="1 2">
    <name type="scientific">Deinococcus sedimenti</name>
    <dbReference type="NCBI Taxonomy" id="1867090"/>
    <lineage>
        <taxon>Bacteria</taxon>
        <taxon>Thermotogati</taxon>
        <taxon>Deinococcota</taxon>
        <taxon>Deinococci</taxon>
        <taxon>Deinococcales</taxon>
        <taxon>Deinococcaceae</taxon>
        <taxon>Deinococcus</taxon>
    </lineage>
</organism>
<dbReference type="Proteomes" id="UP000644548">
    <property type="component" value="Unassembled WGS sequence"/>
</dbReference>
<evidence type="ECO:0000313" key="2">
    <source>
        <dbReference type="Proteomes" id="UP000644548"/>
    </source>
</evidence>
<comment type="caution">
    <text evidence="1">The sequence shown here is derived from an EMBL/GenBank/DDBJ whole genome shotgun (WGS) entry which is preliminary data.</text>
</comment>
<evidence type="ECO:0008006" key="3">
    <source>
        <dbReference type="Google" id="ProtNLM"/>
    </source>
</evidence>
<sequence>MTYSINDVRQAAREVDGGDHLGAGLSRWKGVQYLPAPGDAREVLTRKAQLQVGLMSDLGREFVPSQNMIRSVITNVCDHVCGSEPTWTLTAPTEALREEAEAILTAAWNARGVHTELQTGIRPLVREGRGAWRIRIPTGAVAKLRAGERPSSTEIASRWLRIEAALHPERMRVVEDDDTLSLVGEFTLDAQEGRTELTRVRGGRTEVIERSGETNRRLWALDLGGRLPYVTAQAPALITQSMLDNQGYADVATTAAAVNVASSGRLRMHFHNITPMLDGAGKAMPQVLGPGGELYTTDTIAVQSIEDGQSVRDVPVRMNGEVRTIGGESPEPLNVAVGMARMNIYAEAQQLHYLMGADATASGEARKTAMAAFLRSLNPYRSAAVKAVREINELILALVAALSGTPGKFAGVVIEPVLTDRLVDPTPQERAQDAADVASGLISMEEARSRQGILNSQAMQRQIEAERVPAVDPAQ</sequence>